<accession>A0ABN2RDT0</accession>
<feature type="region of interest" description="Disordered" evidence="1">
    <location>
        <begin position="94"/>
        <end position="118"/>
    </location>
</feature>
<organism evidence="2 3">
    <name type="scientific">Terrabacter lapilli</name>
    <dbReference type="NCBI Taxonomy" id="436231"/>
    <lineage>
        <taxon>Bacteria</taxon>
        <taxon>Bacillati</taxon>
        <taxon>Actinomycetota</taxon>
        <taxon>Actinomycetes</taxon>
        <taxon>Micrococcales</taxon>
        <taxon>Intrasporangiaceae</taxon>
        <taxon>Terrabacter</taxon>
    </lineage>
</organism>
<dbReference type="InterPro" id="IPR003448">
    <property type="entry name" value="Mopterin_biosynth_MoaE"/>
</dbReference>
<dbReference type="InterPro" id="IPR036563">
    <property type="entry name" value="MoaE_sf"/>
</dbReference>
<feature type="region of interest" description="Disordered" evidence="1">
    <location>
        <begin position="20"/>
        <end position="46"/>
    </location>
</feature>
<dbReference type="Proteomes" id="UP001500013">
    <property type="component" value="Unassembled WGS sequence"/>
</dbReference>
<reference evidence="2 3" key="1">
    <citation type="journal article" date="2019" name="Int. J. Syst. Evol. Microbiol.">
        <title>The Global Catalogue of Microorganisms (GCM) 10K type strain sequencing project: providing services to taxonomists for standard genome sequencing and annotation.</title>
        <authorList>
            <consortium name="The Broad Institute Genomics Platform"/>
            <consortium name="The Broad Institute Genome Sequencing Center for Infectious Disease"/>
            <person name="Wu L."/>
            <person name="Ma J."/>
        </authorList>
    </citation>
    <scope>NUCLEOTIDE SEQUENCE [LARGE SCALE GENOMIC DNA]</scope>
    <source>
        <strain evidence="2 3">JCM 15628</strain>
    </source>
</reference>
<keyword evidence="3" id="KW-1185">Reference proteome</keyword>
<gene>
    <name evidence="2" type="ORF">GCM10009817_03770</name>
</gene>
<evidence type="ECO:0000313" key="2">
    <source>
        <dbReference type="EMBL" id="GAA1967124.1"/>
    </source>
</evidence>
<dbReference type="Gene3D" id="3.90.1170.40">
    <property type="entry name" value="Molybdopterin biosynthesis MoaE subunit"/>
    <property type="match status" value="1"/>
</dbReference>
<dbReference type="PANTHER" id="PTHR23404">
    <property type="entry name" value="MOLYBDOPTERIN SYNTHASE RELATED"/>
    <property type="match status" value="1"/>
</dbReference>
<evidence type="ECO:0000256" key="1">
    <source>
        <dbReference type="SAM" id="MobiDB-lite"/>
    </source>
</evidence>
<evidence type="ECO:0000313" key="3">
    <source>
        <dbReference type="Proteomes" id="UP001500013"/>
    </source>
</evidence>
<dbReference type="CDD" id="cd00756">
    <property type="entry name" value="MoaE"/>
    <property type="match status" value="1"/>
</dbReference>
<feature type="compositionally biased region" description="Low complexity" evidence="1">
    <location>
        <begin position="27"/>
        <end position="38"/>
    </location>
</feature>
<dbReference type="EMBL" id="BAAAPU010000003">
    <property type="protein sequence ID" value="GAA1967124.1"/>
    <property type="molecule type" value="Genomic_DNA"/>
</dbReference>
<proteinExistence type="predicted"/>
<sequence length="210" mass="22187">MSTLCVGHVALHKTTMDDARWFPVTQPGPSRAGAGPPRAHGDRTRAPAPRHTIADVTVTLAEIRETPLSVDEVLSSVSSPRAGGVCLFVGTVRDHDGPHATSQGGQDGQDGGHGKPVAALDYSAHPQAAESARALAERLASDGRSVRIAVVHRVGHLEVGDVAVVVGVSAEHRGEAFDVCRELIDEFKATIPIWKHQRFADGADEWVGLP</sequence>
<dbReference type="SUPFAM" id="SSF54690">
    <property type="entry name" value="Molybdopterin synthase subunit MoaE"/>
    <property type="match status" value="1"/>
</dbReference>
<dbReference type="Pfam" id="PF02391">
    <property type="entry name" value="MoaE"/>
    <property type="match status" value="1"/>
</dbReference>
<name>A0ABN2RDT0_9MICO</name>
<protein>
    <submittedName>
        <fullName evidence="2">Molybdenum cofactor biosynthesis protein MoaE</fullName>
    </submittedName>
</protein>
<comment type="caution">
    <text evidence="2">The sequence shown here is derived from an EMBL/GenBank/DDBJ whole genome shotgun (WGS) entry which is preliminary data.</text>
</comment>